<dbReference type="PROSITE" id="PS51257">
    <property type="entry name" value="PROKAR_LIPOPROTEIN"/>
    <property type="match status" value="1"/>
</dbReference>
<dbReference type="Proteomes" id="UP000008635">
    <property type="component" value="Chromosome"/>
</dbReference>
<feature type="chain" id="PRO_5003231735" description="Lipoprotein" evidence="1">
    <location>
        <begin position="18"/>
        <end position="183"/>
    </location>
</feature>
<evidence type="ECO:0000313" key="2">
    <source>
        <dbReference type="EMBL" id="ADV67156.1"/>
    </source>
</evidence>
<evidence type="ECO:0000313" key="3">
    <source>
        <dbReference type="Proteomes" id="UP000008635"/>
    </source>
</evidence>
<dbReference type="STRING" id="709986.Deima_1507"/>
<evidence type="ECO:0000256" key="1">
    <source>
        <dbReference type="SAM" id="SignalP"/>
    </source>
</evidence>
<accession>E8U7W7</accession>
<protein>
    <recommendedName>
        <fullName evidence="4">Lipoprotein</fullName>
    </recommendedName>
</protein>
<keyword evidence="3" id="KW-1185">Reference proteome</keyword>
<dbReference type="HOGENOM" id="CLU_1472899_0_0_0"/>
<sequence length="183" mass="18780" precursor="true">MRLPLAALALLTLTACAPDRAVIHREVPTTSELAAILGNVQTLAVRPPPGARSVLLSSGIGGPLKDADLPGGALRVTVGVSGLDCPDGGRNVRVVGPFGSSGTCVPMTPSFGLQPLHDGRTTPLPLNRWVPMAALQPTVARGLGVVSDPDPAHWHLVSVYFSDAPNIHADAVPDASTAAQTLK</sequence>
<dbReference type="EMBL" id="CP002454">
    <property type="protein sequence ID" value="ADV67156.1"/>
    <property type="molecule type" value="Genomic_DNA"/>
</dbReference>
<gene>
    <name evidence="2" type="ordered locus">Deima_1507</name>
</gene>
<dbReference type="AlphaFoldDB" id="E8U7W7"/>
<name>E8U7W7_DEIML</name>
<dbReference type="RefSeq" id="WP_013556661.1">
    <property type="nucleotide sequence ID" value="NC_014958.1"/>
</dbReference>
<evidence type="ECO:0008006" key="4">
    <source>
        <dbReference type="Google" id="ProtNLM"/>
    </source>
</evidence>
<reference evidence="3" key="2">
    <citation type="submission" date="2011-01" db="EMBL/GenBank/DDBJ databases">
        <title>The complete genome of Deinococcus maricopensis DSM 21211.</title>
        <authorList>
            <consortium name="US DOE Joint Genome Institute (JGI-PGF)"/>
            <person name="Lucas S."/>
            <person name="Copeland A."/>
            <person name="Lapidus A."/>
            <person name="Goodwin L."/>
            <person name="Pitluck S."/>
            <person name="Kyrpides N."/>
            <person name="Mavromatis K."/>
            <person name="Pagani I."/>
            <person name="Ivanova N."/>
            <person name="Ovchinnikova G."/>
            <person name="Zeytun A."/>
            <person name="Detter J.C."/>
            <person name="Han C."/>
            <person name="Land M."/>
            <person name="Hauser L."/>
            <person name="Markowitz V."/>
            <person name="Cheng J.-F."/>
            <person name="Hugenholtz P."/>
            <person name="Woyke T."/>
            <person name="Wu D."/>
            <person name="Pukall R."/>
            <person name="Gehrich-Schroeter G."/>
            <person name="Brambilla E."/>
            <person name="Klenk H.-P."/>
            <person name="Eisen J.A."/>
        </authorList>
    </citation>
    <scope>NUCLEOTIDE SEQUENCE [LARGE SCALE GENOMIC DNA]</scope>
    <source>
        <strain evidence="3">DSM 21211 / LMG 22137 / NRRL B-23946 / LB-34</strain>
    </source>
</reference>
<keyword evidence="1" id="KW-0732">Signal</keyword>
<feature type="signal peptide" evidence="1">
    <location>
        <begin position="1"/>
        <end position="17"/>
    </location>
</feature>
<proteinExistence type="predicted"/>
<organism evidence="2 3">
    <name type="scientific">Deinococcus maricopensis (strain DSM 21211 / LMG 22137 / NRRL B-23946 / LB-34)</name>
    <dbReference type="NCBI Taxonomy" id="709986"/>
    <lineage>
        <taxon>Bacteria</taxon>
        <taxon>Thermotogati</taxon>
        <taxon>Deinococcota</taxon>
        <taxon>Deinococci</taxon>
        <taxon>Deinococcales</taxon>
        <taxon>Deinococcaceae</taxon>
        <taxon>Deinococcus</taxon>
    </lineage>
</organism>
<dbReference type="KEGG" id="dmr:Deima_1507"/>
<reference evidence="2 3" key="1">
    <citation type="journal article" date="2011" name="Stand. Genomic Sci.">
        <title>Complete genome sequence of Deinococcus maricopensis type strain (LB-34).</title>
        <authorList>
            <person name="Pukall R."/>
            <person name="Zeytun A."/>
            <person name="Lucas S."/>
            <person name="Lapidus A."/>
            <person name="Hammon N."/>
            <person name="Deshpande S."/>
            <person name="Nolan M."/>
            <person name="Cheng J.F."/>
            <person name="Pitluck S."/>
            <person name="Liolios K."/>
            <person name="Pagani I."/>
            <person name="Mikhailova N."/>
            <person name="Ivanova N."/>
            <person name="Mavromatis K."/>
            <person name="Pati A."/>
            <person name="Tapia R."/>
            <person name="Han C."/>
            <person name="Goodwin L."/>
            <person name="Chen A."/>
            <person name="Palaniappan K."/>
            <person name="Land M."/>
            <person name="Hauser L."/>
            <person name="Chang Y.J."/>
            <person name="Jeffries C.D."/>
            <person name="Brambilla E.M."/>
            <person name="Rohde M."/>
            <person name="Goker M."/>
            <person name="Detter J.C."/>
            <person name="Woyke T."/>
            <person name="Bristow J."/>
            <person name="Eisen J.A."/>
            <person name="Markowitz V."/>
            <person name="Hugenholtz P."/>
            <person name="Kyrpides N.C."/>
            <person name="Klenk H.P."/>
        </authorList>
    </citation>
    <scope>NUCLEOTIDE SEQUENCE [LARGE SCALE GENOMIC DNA]</scope>
    <source>
        <strain evidence="3">DSM 21211 / LMG 22137 / NRRL B-23946 / LB-34</strain>
    </source>
</reference>